<feature type="region of interest" description="Disordered" evidence="1">
    <location>
        <begin position="146"/>
        <end position="182"/>
    </location>
</feature>
<name>A0ABQ9IKV2_9NEOP</name>
<organism evidence="2 3">
    <name type="scientific">Dryococelus australis</name>
    <dbReference type="NCBI Taxonomy" id="614101"/>
    <lineage>
        <taxon>Eukaryota</taxon>
        <taxon>Metazoa</taxon>
        <taxon>Ecdysozoa</taxon>
        <taxon>Arthropoda</taxon>
        <taxon>Hexapoda</taxon>
        <taxon>Insecta</taxon>
        <taxon>Pterygota</taxon>
        <taxon>Neoptera</taxon>
        <taxon>Polyneoptera</taxon>
        <taxon>Phasmatodea</taxon>
        <taxon>Verophasmatodea</taxon>
        <taxon>Anareolatae</taxon>
        <taxon>Phasmatidae</taxon>
        <taxon>Eurycanthinae</taxon>
        <taxon>Dryococelus</taxon>
    </lineage>
</organism>
<dbReference type="EMBL" id="JARBHB010000001">
    <property type="protein sequence ID" value="KAJ8897331.1"/>
    <property type="molecule type" value="Genomic_DNA"/>
</dbReference>
<comment type="caution">
    <text evidence="2">The sequence shown here is derived from an EMBL/GenBank/DDBJ whole genome shotgun (WGS) entry which is preliminary data.</text>
</comment>
<evidence type="ECO:0000256" key="1">
    <source>
        <dbReference type="SAM" id="MobiDB-lite"/>
    </source>
</evidence>
<accession>A0ABQ9IKV2</accession>
<keyword evidence="3" id="KW-1185">Reference proteome</keyword>
<evidence type="ECO:0000313" key="3">
    <source>
        <dbReference type="Proteomes" id="UP001159363"/>
    </source>
</evidence>
<proteinExistence type="predicted"/>
<sequence>MTEQVISHDVIQYGRRQSFSPTRPRDLSEVLAQSCGQFPEADEQDQHPPASAPPQLSERTSRPCNGSNRLLTEAALQMLSDLNTEMRRCATMLSRTHSTWLFCVGTLEEPVGQLPGKTLQCELRVDHELSSSYVRRRIKDINAGSSHRSTYEGEMRQDWSGTGMHGQGKREIPEKARRPAASRIWPIDAQGNGESEPELGSRHIVTSPSAILDITDTDHIL</sequence>
<feature type="region of interest" description="Disordered" evidence="1">
    <location>
        <begin position="16"/>
        <end position="66"/>
    </location>
</feature>
<dbReference type="Proteomes" id="UP001159363">
    <property type="component" value="Chromosome 1"/>
</dbReference>
<gene>
    <name evidence="2" type="ORF">PR048_002677</name>
</gene>
<feature type="compositionally biased region" description="Basic and acidic residues" evidence="1">
    <location>
        <begin position="168"/>
        <end position="177"/>
    </location>
</feature>
<reference evidence="2 3" key="1">
    <citation type="submission" date="2023-02" db="EMBL/GenBank/DDBJ databases">
        <title>LHISI_Scaffold_Assembly.</title>
        <authorList>
            <person name="Stuart O.P."/>
            <person name="Cleave R."/>
            <person name="Magrath M.J.L."/>
            <person name="Mikheyev A.S."/>
        </authorList>
    </citation>
    <scope>NUCLEOTIDE SEQUENCE [LARGE SCALE GENOMIC DNA]</scope>
    <source>
        <strain evidence="2">Daus_M_001</strain>
        <tissue evidence="2">Leg muscle</tissue>
    </source>
</reference>
<evidence type="ECO:0000313" key="2">
    <source>
        <dbReference type="EMBL" id="KAJ8897331.1"/>
    </source>
</evidence>
<protein>
    <submittedName>
        <fullName evidence="2">Uncharacterized protein</fullName>
    </submittedName>
</protein>